<accession>A0ABR9P003</accession>
<protein>
    <submittedName>
        <fullName evidence="2">Uncharacterized protein</fullName>
    </submittedName>
</protein>
<comment type="caution">
    <text evidence="2">The sequence shown here is derived from an EMBL/GenBank/DDBJ whole genome shotgun (WGS) entry which is preliminary data.</text>
</comment>
<dbReference type="Gene3D" id="1.10.10.10">
    <property type="entry name" value="Winged helix-like DNA-binding domain superfamily/Winged helix DNA-binding domain"/>
    <property type="match status" value="1"/>
</dbReference>
<organism evidence="2 3">
    <name type="scientific">Nocardiopsis coralli</name>
    <dbReference type="NCBI Taxonomy" id="2772213"/>
    <lineage>
        <taxon>Bacteria</taxon>
        <taxon>Bacillati</taxon>
        <taxon>Actinomycetota</taxon>
        <taxon>Actinomycetes</taxon>
        <taxon>Streptosporangiales</taxon>
        <taxon>Nocardiopsidaceae</taxon>
        <taxon>Nocardiopsis</taxon>
    </lineage>
</organism>
<evidence type="ECO:0000313" key="2">
    <source>
        <dbReference type="EMBL" id="MBE2997153.1"/>
    </source>
</evidence>
<dbReference type="RefSeq" id="WP_193119823.1">
    <property type="nucleotide sequence ID" value="NZ_JADBGI010000001.1"/>
</dbReference>
<proteinExistence type="predicted"/>
<feature type="compositionally biased region" description="Polar residues" evidence="1">
    <location>
        <begin position="220"/>
        <end position="232"/>
    </location>
</feature>
<evidence type="ECO:0000256" key="1">
    <source>
        <dbReference type="SAM" id="MobiDB-lite"/>
    </source>
</evidence>
<gene>
    <name evidence="2" type="ORF">IDM40_00335</name>
</gene>
<dbReference type="EMBL" id="JADBGI010000001">
    <property type="protein sequence ID" value="MBE2997153.1"/>
    <property type="molecule type" value="Genomic_DNA"/>
</dbReference>
<keyword evidence="3" id="KW-1185">Reference proteome</keyword>
<evidence type="ECO:0000313" key="3">
    <source>
        <dbReference type="Proteomes" id="UP000806528"/>
    </source>
</evidence>
<sequence>MNTPITVARSAFETLTTHHGPTVLEISALDGRRNIGLNWLAQRIPHLEQGLSDKVWQAVIERVRSEEPDWVTVGVGLASKPLWSVVNRVGRGRPFSERREELEAELVASWITQLHEVDTSSTNLLDHMWADAFKAGQRWRYRTGRDFYQLTGITSGAAHAPVGGSPEIALAEAVEATSMTSTDAELISATRIGGRSLRETARQLQLPYSTAKRRRRKAENTISELLTQETRS</sequence>
<dbReference type="InterPro" id="IPR036388">
    <property type="entry name" value="WH-like_DNA-bd_sf"/>
</dbReference>
<dbReference type="Proteomes" id="UP000806528">
    <property type="component" value="Unassembled WGS sequence"/>
</dbReference>
<feature type="region of interest" description="Disordered" evidence="1">
    <location>
        <begin position="208"/>
        <end position="232"/>
    </location>
</feature>
<name>A0ABR9P003_9ACTN</name>
<reference evidence="2 3" key="1">
    <citation type="submission" date="2020-09" db="EMBL/GenBank/DDBJ databases">
        <title>Diversity and distribution of actinomycetes associated with coral in the coast of Hainan.</title>
        <authorList>
            <person name="Li F."/>
        </authorList>
    </citation>
    <scope>NUCLEOTIDE SEQUENCE [LARGE SCALE GENOMIC DNA]</scope>
    <source>
        <strain evidence="2 3">HNM0947</strain>
    </source>
</reference>